<protein>
    <submittedName>
        <fullName evidence="2">Uncharacterized protein</fullName>
    </submittedName>
</protein>
<organism evidence="2 3">
    <name type="scientific">Saccharopolyspora thermophila</name>
    <dbReference type="NCBI Taxonomy" id="89367"/>
    <lineage>
        <taxon>Bacteria</taxon>
        <taxon>Bacillati</taxon>
        <taxon>Actinomycetota</taxon>
        <taxon>Actinomycetes</taxon>
        <taxon>Pseudonocardiales</taxon>
        <taxon>Pseudonocardiaceae</taxon>
        <taxon>Saccharopolyspora</taxon>
    </lineage>
</organism>
<dbReference type="EMBL" id="BMMT01000008">
    <property type="protein sequence ID" value="GGI88209.1"/>
    <property type="molecule type" value="Genomic_DNA"/>
</dbReference>
<reference evidence="2 3" key="1">
    <citation type="journal article" date="2014" name="Int. J. Syst. Evol. Microbiol.">
        <title>Complete genome sequence of Corynebacterium casei LMG S-19264T (=DSM 44701T), isolated from a smear-ripened cheese.</title>
        <authorList>
            <consortium name="US DOE Joint Genome Institute (JGI-PGF)"/>
            <person name="Walter F."/>
            <person name="Albersmeier A."/>
            <person name="Kalinowski J."/>
            <person name="Ruckert C."/>
        </authorList>
    </citation>
    <scope>NUCLEOTIDE SEQUENCE [LARGE SCALE GENOMIC DNA]</scope>
    <source>
        <strain evidence="2 3">CGMCC 4.7206</strain>
    </source>
</reference>
<feature type="region of interest" description="Disordered" evidence="1">
    <location>
        <begin position="111"/>
        <end position="131"/>
    </location>
</feature>
<evidence type="ECO:0000313" key="3">
    <source>
        <dbReference type="Proteomes" id="UP000597989"/>
    </source>
</evidence>
<name>A0A917JUU3_9PSEU</name>
<dbReference type="Proteomes" id="UP000597989">
    <property type="component" value="Unassembled WGS sequence"/>
</dbReference>
<comment type="caution">
    <text evidence="2">The sequence shown here is derived from an EMBL/GenBank/DDBJ whole genome shotgun (WGS) entry which is preliminary data.</text>
</comment>
<accession>A0A917JUU3</accession>
<dbReference type="AlphaFoldDB" id="A0A917JUU3"/>
<proteinExistence type="predicted"/>
<gene>
    <name evidence="2" type="ORF">GCM10011581_26650</name>
</gene>
<evidence type="ECO:0000313" key="2">
    <source>
        <dbReference type="EMBL" id="GGI88209.1"/>
    </source>
</evidence>
<sequence length="131" mass="14141">MSTKPEYGSTIRAAKGIRHFQYRPGVVPDWCRFAHIRCGADDSLVRSWCRRLFQAEEVEECSPPGEPSPGLPAGMHECADCFVAAAFPELADRAVADGMIPARIDTPREMASANAGVATGPGGRGTPYPHR</sequence>
<evidence type="ECO:0000256" key="1">
    <source>
        <dbReference type="SAM" id="MobiDB-lite"/>
    </source>
</evidence>